<keyword evidence="6" id="KW-1185">Reference proteome</keyword>
<name>A0A2W7PPF6_9RHOB</name>
<feature type="transmembrane region" description="Helical" evidence="3">
    <location>
        <begin position="160"/>
        <end position="181"/>
    </location>
</feature>
<keyword evidence="1" id="KW-0997">Cell inner membrane</keyword>
<evidence type="ECO:0000256" key="3">
    <source>
        <dbReference type="SAM" id="Phobius"/>
    </source>
</evidence>
<feature type="transmembrane region" description="Helical" evidence="3">
    <location>
        <begin position="542"/>
        <end position="564"/>
    </location>
</feature>
<feature type="transmembrane region" description="Helical" evidence="3">
    <location>
        <begin position="388"/>
        <end position="408"/>
    </location>
</feature>
<dbReference type="OrthoDB" id="9759894at2"/>
<sequence>MTGSAKLLRQAITVIAVAMSLFHLYIAYAGPPNAFTLRTTHFGFALVLAYLSLPMWKSREGRAPTILDWLFLVGSVAACAYPVVLQDYFNTRMAYVGPVSVTDQTFAVLMIVVVLEATRRAVGPILPLTALLFLGYQVFFTSTSILRLLEYQYMTTDALFGIPAQVSATYVVLFVIFGALAERMGLGKLFMDFALALTGHQAGGPAKVAVVTSGLFGSVSGSAVANVMTTGTFTIPLMKRIGYPAPFSGAVEAVASTGGQIMPPIMGAAAFVMAEFLGVGYLTVAGYALLPALLYYLAVFLAVHFEARQQGLRGLPRADLPRLGEVLRERGHLFLPLVIIIGTLMSGFSAQYSALMGILSVVPVVLLRRTTRSEFTIGRLIDGLEAGAINSVLVALACATAGIVIGVIAQTGLGLTFTGIVRAAANEMLLPALLLTMVAGIILGMGMPTTPAYIVQVALLVPTLVRLEIPVPAAHMFVFYFAILSAITPPVAIAVYAACGISRSAVWSTSYAAVKLGLTGYIIPFMFVFGPSLLLIGTWEQIATTVVTSVIGVTLLSAGLSGFLMKPATVLNRLIFVAAAFVLIKPGIATDLAGAVLAVIGITLNVKWPGKAKVDLPHGNVSAGGHIEAPTSAPIEPEDFSEAPVAHRPGSRT</sequence>
<feature type="transmembrane region" description="Helical" evidence="3">
    <location>
        <begin position="477"/>
        <end position="499"/>
    </location>
</feature>
<keyword evidence="3" id="KW-0812">Transmembrane</keyword>
<feature type="domain" description="TRAP C4-dicarboxylate transport system permease DctM subunit" evidence="4">
    <location>
        <begin position="109"/>
        <end position="539"/>
    </location>
</feature>
<evidence type="ECO:0000259" key="4">
    <source>
        <dbReference type="Pfam" id="PF06808"/>
    </source>
</evidence>
<dbReference type="RefSeq" id="WP_111539021.1">
    <property type="nucleotide sequence ID" value="NZ_QKZL01000035.1"/>
</dbReference>
<dbReference type="EMBL" id="QKZL01000035">
    <property type="protein sequence ID" value="PZX11219.1"/>
    <property type="molecule type" value="Genomic_DNA"/>
</dbReference>
<feature type="transmembrane region" description="Helical" evidence="3">
    <location>
        <begin position="576"/>
        <end position="604"/>
    </location>
</feature>
<keyword evidence="3" id="KW-0472">Membrane</keyword>
<comment type="subcellular location">
    <subcellularLocation>
        <location evidence="1">Cell inner membrane</location>
        <topology evidence="1">Multi-pass membrane protein</topology>
    </subcellularLocation>
</comment>
<feature type="transmembrane region" description="Helical" evidence="3">
    <location>
        <begin position="122"/>
        <end position="140"/>
    </location>
</feature>
<comment type="function">
    <text evidence="1">Part of the tripartite ATP-independent periplasmic (TRAP) transport system.</text>
</comment>
<dbReference type="Pfam" id="PF06808">
    <property type="entry name" value="DctM"/>
    <property type="match status" value="1"/>
</dbReference>
<dbReference type="InterPro" id="IPR010656">
    <property type="entry name" value="DctM"/>
</dbReference>
<keyword evidence="1" id="KW-1003">Cell membrane</keyword>
<reference evidence="5 6" key="1">
    <citation type="submission" date="2018-06" db="EMBL/GenBank/DDBJ databases">
        <title>Genomic Encyclopedia of Archaeal and Bacterial Type Strains, Phase II (KMG-II): from individual species to whole genera.</title>
        <authorList>
            <person name="Goeker M."/>
        </authorList>
    </citation>
    <scope>NUCLEOTIDE SEQUENCE [LARGE SCALE GENOMIC DNA]</scope>
    <source>
        <strain evidence="5 6">DSM 22009</strain>
    </source>
</reference>
<dbReference type="PANTHER" id="PTHR43849">
    <property type="entry name" value="BLL3936 PROTEIN"/>
    <property type="match status" value="1"/>
</dbReference>
<feature type="transmembrane region" description="Helical" evidence="3">
    <location>
        <begin position="65"/>
        <end position="83"/>
    </location>
</feature>
<keyword evidence="1" id="KW-0813">Transport</keyword>
<feature type="transmembrane region" description="Helical" evidence="3">
    <location>
        <begin position="7"/>
        <end position="28"/>
    </location>
</feature>
<feature type="transmembrane region" description="Helical" evidence="3">
    <location>
        <begin position="511"/>
        <end position="536"/>
    </location>
</feature>
<proteinExistence type="predicted"/>
<dbReference type="InterPro" id="IPR011853">
    <property type="entry name" value="TRAP_DctM-Dct_fused"/>
</dbReference>
<feature type="transmembrane region" description="Helical" evidence="3">
    <location>
        <begin position="34"/>
        <end position="53"/>
    </location>
</feature>
<evidence type="ECO:0000256" key="1">
    <source>
        <dbReference type="RuleBase" id="RU369079"/>
    </source>
</evidence>
<gene>
    <name evidence="5" type="ORF">LX81_04036</name>
</gene>
<protein>
    <submittedName>
        <fullName evidence="5">TRAP transporter 4TM/12TM fusion protein</fullName>
    </submittedName>
</protein>
<feature type="transmembrane region" description="Helical" evidence="3">
    <location>
        <begin position="326"/>
        <end position="344"/>
    </location>
</feature>
<accession>A0A2W7PPF6</accession>
<dbReference type="NCBIfam" id="TIGR02123">
    <property type="entry name" value="TRAP_fused"/>
    <property type="match status" value="1"/>
</dbReference>
<dbReference type="GO" id="GO:0005886">
    <property type="term" value="C:plasma membrane"/>
    <property type="evidence" value="ECO:0007669"/>
    <property type="project" value="UniProtKB-SubCell"/>
</dbReference>
<dbReference type="GO" id="GO:0022857">
    <property type="term" value="F:transmembrane transporter activity"/>
    <property type="evidence" value="ECO:0007669"/>
    <property type="project" value="UniProtKB-UniRule"/>
</dbReference>
<dbReference type="PANTHER" id="PTHR43849:SF2">
    <property type="entry name" value="BLL3936 PROTEIN"/>
    <property type="match status" value="1"/>
</dbReference>
<evidence type="ECO:0000256" key="2">
    <source>
        <dbReference type="SAM" id="MobiDB-lite"/>
    </source>
</evidence>
<dbReference type="Proteomes" id="UP000248916">
    <property type="component" value="Unassembled WGS sequence"/>
</dbReference>
<feature type="transmembrane region" description="Helical" evidence="3">
    <location>
        <begin position="428"/>
        <end position="446"/>
    </location>
</feature>
<keyword evidence="3" id="KW-1133">Transmembrane helix</keyword>
<evidence type="ECO:0000313" key="6">
    <source>
        <dbReference type="Proteomes" id="UP000248916"/>
    </source>
</evidence>
<dbReference type="AlphaFoldDB" id="A0A2W7PPF6"/>
<feature type="transmembrane region" description="Helical" evidence="3">
    <location>
        <begin position="95"/>
        <end position="115"/>
    </location>
</feature>
<organism evidence="5 6">
    <name type="scientific">Palleronia aestuarii</name>
    <dbReference type="NCBI Taxonomy" id="568105"/>
    <lineage>
        <taxon>Bacteria</taxon>
        <taxon>Pseudomonadati</taxon>
        <taxon>Pseudomonadota</taxon>
        <taxon>Alphaproteobacteria</taxon>
        <taxon>Rhodobacterales</taxon>
        <taxon>Roseobacteraceae</taxon>
        <taxon>Palleronia</taxon>
    </lineage>
</organism>
<feature type="region of interest" description="Disordered" evidence="2">
    <location>
        <begin position="627"/>
        <end position="653"/>
    </location>
</feature>
<comment type="caution">
    <text evidence="5">The sequence shown here is derived from an EMBL/GenBank/DDBJ whole genome shotgun (WGS) entry which is preliminary data.</text>
</comment>
<evidence type="ECO:0000313" key="5">
    <source>
        <dbReference type="EMBL" id="PZX11219.1"/>
    </source>
</evidence>